<dbReference type="SMART" id="SM00295">
    <property type="entry name" value="B41"/>
    <property type="match status" value="1"/>
</dbReference>
<organism evidence="5 6">
    <name type="scientific">Geotrypetes seraphini</name>
    <name type="common">Gaboon caecilian</name>
    <name type="synonym">Caecilia seraphini</name>
    <dbReference type="NCBI Taxonomy" id="260995"/>
    <lineage>
        <taxon>Eukaryota</taxon>
        <taxon>Metazoa</taxon>
        <taxon>Chordata</taxon>
        <taxon>Craniata</taxon>
        <taxon>Vertebrata</taxon>
        <taxon>Euteleostomi</taxon>
        <taxon>Amphibia</taxon>
        <taxon>Gymnophiona</taxon>
        <taxon>Geotrypetes</taxon>
    </lineage>
</organism>
<dbReference type="InterPro" id="IPR035963">
    <property type="entry name" value="FERM_2"/>
</dbReference>
<dbReference type="PANTHER" id="PTHR46049">
    <property type="entry name" value="AGAP003327-PA"/>
    <property type="match status" value="1"/>
</dbReference>
<dbReference type="SMART" id="SM00233">
    <property type="entry name" value="PH"/>
    <property type="match status" value="1"/>
</dbReference>
<dbReference type="SMART" id="SM00139">
    <property type="entry name" value="MyTH4"/>
    <property type="match status" value="1"/>
</dbReference>
<dbReference type="PANTHER" id="PTHR46049:SF5">
    <property type="entry name" value="PLECKSTRIN HOMOLOGY DOMAIN-CONTAINING FAMILY H MEMBER 3"/>
    <property type="match status" value="1"/>
</dbReference>
<accession>A0A6P8PHA7</accession>
<evidence type="ECO:0000259" key="4">
    <source>
        <dbReference type="PROSITE" id="PS51016"/>
    </source>
</evidence>
<dbReference type="Pfam" id="PF00169">
    <property type="entry name" value="PH"/>
    <property type="match status" value="1"/>
</dbReference>
<feature type="region of interest" description="Disordered" evidence="1">
    <location>
        <begin position="754"/>
        <end position="779"/>
    </location>
</feature>
<dbReference type="Pfam" id="PF21989">
    <property type="entry name" value="RA_2"/>
    <property type="match status" value="1"/>
</dbReference>
<dbReference type="RefSeq" id="XP_033774098.1">
    <property type="nucleotide sequence ID" value="XM_033918207.1"/>
</dbReference>
<protein>
    <submittedName>
        <fullName evidence="6">Pleckstrin homology domain-containing family H member 3 isoform X1</fullName>
    </submittedName>
</protein>
<dbReference type="FunFam" id="1.25.40.530:FF:000001">
    <property type="entry name" value="Pleckstrin homology domain-containing family H member 2"/>
    <property type="match status" value="1"/>
</dbReference>
<feature type="domain" description="PH" evidence="2">
    <location>
        <begin position="83"/>
        <end position="188"/>
    </location>
</feature>
<dbReference type="GeneID" id="117347373"/>
<dbReference type="KEGG" id="gsh:117347373"/>
<proteinExistence type="predicted"/>
<dbReference type="SUPFAM" id="SSF50729">
    <property type="entry name" value="PH domain-like"/>
    <property type="match status" value="1"/>
</dbReference>
<dbReference type="Gene3D" id="3.10.20.90">
    <property type="entry name" value="Phosphatidylinositol 3-kinase Catalytic Subunit, Chain A, domain 1"/>
    <property type="match status" value="1"/>
</dbReference>
<gene>
    <name evidence="6" type="primary">PLEKHH3</name>
</gene>
<dbReference type="Pfam" id="PF00373">
    <property type="entry name" value="FERM_M"/>
    <property type="match status" value="1"/>
</dbReference>
<dbReference type="Gene3D" id="1.25.40.530">
    <property type="entry name" value="MyTH4 domain"/>
    <property type="match status" value="1"/>
</dbReference>
<evidence type="ECO:0000313" key="6">
    <source>
        <dbReference type="RefSeq" id="XP_033774098.1"/>
    </source>
</evidence>
<feature type="domain" description="FERM" evidence="3">
    <location>
        <begin position="407"/>
        <end position="758"/>
    </location>
</feature>
<dbReference type="InterPro" id="IPR038185">
    <property type="entry name" value="MyTH4_dom_sf"/>
</dbReference>
<reference evidence="6" key="1">
    <citation type="submission" date="2025-08" db="UniProtKB">
        <authorList>
            <consortium name="RefSeq"/>
        </authorList>
    </citation>
    <scope>IDENTIFICATION</scope>
</reference>
<dbReference type="InterPro" id="IPR011993">
    <property type="entry name" value="PH-like_dom_sf"/>
</dbReference>
<dbReference type="Proteomes" id="UP000515159">
    <property type="component" value="Chromosome 13"/>
</dbReference>
<evidence type="ECO:0000259" key="3">
    <source>
        <dbReference type="PROSITE" id="PS50057"/>
    </source>
</evidence>
<feature type="domain" description="MyTH4" evidence="4">
    <location>
        <begin position="226"/>
        <end position="402"/>
    </location>
</feature>
<dbReference type="PROSITE" id="PS51016">
    <property type="entry name" value="MYTH4"/>
    <property type="match status" value="1"/>
</dbReference>
<dbReference type="InterPro" id="IPR019748">
    <property type="entry name" value="FERM_central"/>
</dbReference>
<name>A0A6P8PHA7_GEOSA</name>
<keyword evidence="5" id="KW-1185">Reference proteome</keyword>
<sequence>MPFPWCCCRPGFTLLRRDYGESEKEEDESFELRQTRNMRGALEVSLTQPVRATNGCDRFRQVSEEMRSLINEKNHAKADDDQDIVVKGWLQREVEGGVKTPWFRLKKYWFVLSQDSLDYYSSNEKIAKQLGSLVLTSLCSVMWPDKQTYKQTGYWNVTVYGRKHCFRLFTEHLNEAVHWVCAIQKVIDSKAPVETPTQLLIRDIGENCSNQEVVEQIYKRNPILQYTKKPLYAPLLPFSYGDVDQPCFLFHMSLYYRENLCSVPSLKGYSALRDEAVKIFNSLQQLEMARDPVPIIQGVLQTGLDLRLLRDEIYCQLIKQTTDVPSPNEQGSLRCWQLLTCMSCTFLPSPPVLRFLCFHLKRSQARFPDTEIDKYSVFISQSLEKTTLRECVPSWEEILVLIHRQEMLCTIHYPGAGFCQISINSHTTADEVVKMMIDKLGLGLSRNVFALYEQTSQREQAVGKTTIVADILTRFENLSGAGRGCDSPWRLCFKLYCFLDTEEVPKDSIEFTFLYEQAHEMVIRGYLPMTEDTLQSLAALRLQFLNSDFSTHAPFPKLEELFPLHILQARVLASSKPPISSKNCPMRFHKGLLSGTLPNGLWNHSLLKQKAVEDQKFKGRMKEEGASMMAAIIDKWKLMQGMDRNEAVMAYLSIVKEWPGFGSTMFDVEFYMSSAGSFTQKLWLGVSAQALSLYKQGDVEPFDSFGYGQIASFSISDSNTLKVSAGDKDLLFETTKVDEITQLVNTYLTSVGNGQTQHEGDADCSPENPIEAELPAEEV</sequence>
<dbReference type="SUPFAM" id="SSF47031">
    <property type="entry name" value="Second domain of FERM"/>
    <property type="match status" value="1"/>
</dbReference>
<dbReference type="InterPro" id="IPR001849">
    <property type="entry name" value="PH_domain"/>
</dbReference>
<dbReference type="OrthoDB" id="6108017at2759"/>
<dbReference type="CTD" id="79990"/>
<evidence type="ECO:0000259" key="2">
    <source>
        <dbReference type="PROSITE" id="PS50003"/>
    </source>
</evidence>
<dbReference type="AlphaFoldDB" id="A0A6P8PHA7"/>
<dbReference type="InterPro" id="IPR051724">
    <property type="entry name" value="Actin_motor_Myosin"/>
</dbReference>
<evidence type="ECO:0000313" key="5">
    <source>
        <dbReference type="Proteomes" id="UP000515159"/>
    </source>
</evidence>
<dbReference type="InterPro" id="IPR000299">
    <property type="entry name" value="FERM_domain"/>
</dbReference>
<dbReference type="InterPro" id="IPR000857">
    <property type="entry name" value="MyTH4_dom"/>
</dbReference>
<dbReference type="Pfam" id="PF00784">
    <property type="entry name" value="MyTH4"/>
    <property type="match status" value="1"/>
</dbReference>
<evidence type="ECO:0000256" key="1">
    <source>
        <dbReference type="SAM" id="MobiDB-lite"/>
    </source>
</evidence>
<dbReference type="Gene3D" id="2.30.29.30">
    <property type="entry name" value="Pleckstrin-homology domain (PH domain)/Phosphotyrosine-binding domain (PTB)"/>
    <property type="match status" value="2"/>
</dbReference>
<dbReference type="InParanoid" id="A0A6P8PHA7"/>
<dbReference type="InterPro" id="IPR014352">
    <property type="entry name" value="FERM/acyl-CoA-bd_prot_sf"/>
</dbReference>
<dbReference type="PROSITE" id="PS50003">
    <property type="entry name" value="PH_DOMAIN"/>
    <property type="match status" value="1"/>
</dbReference>
<dbReference type="Gene3D" id="1.20.80.10">
    <property type="match status" value="1"/>
</dbReference>
<dbReference type="PROSITE" id="PS50057">
    <property type="entry name" value="FERM_3"/>
    <property type="match status" value="1"/>
</dbReference>
<dbReference type="InterPro" id="IPR019749">
    <property type="entry name" value="Band_41_domain"/>
</dbReference>
<dbReference type="GO" id="GO:0005856">
    <property type="term" value="C:cytoskeleton"/>
    <property type="evidence" value="ECO:0007669"/>
    <property type="project" value="InterPro"/>
</dbReference>
<dbReference type="CDD" id="cd14473">
    <property type="entry name" value="FERM_B-lobe"/>
    <property type="match status" value="1"/>
</dbReference>
<dbReference type="FunCoup" id="A0A6P8PHA7">
    <property type="interactions" value="464"/>
</dbReference>